<protein>
    <submittedName>
        <fullName evidence="2">LGFP repeat-containing protein</fullName>
    </submittedName>
</protein>
<dbReference type="InterPro" id="IPR011041">
    <property type="entry name" value="Quinoprot_gluc/sorb_DH_b-prop"/>
</dbReference>
<sequence>MAEGGGSWGARSGSSALSVASGCLCRVGPGNQRSRTTSSPARTWQLPRALLVLALLVTATLVAAPGRAVAAPSLPAGFVVRDLPSGQDGLLTDFAFAPDGSWYTTGKNGRVAWVSPDGRARTLAELSVVTVQDLGLTGLAVPADHATSRRIFTARTLLVDGRWTMRLSSWAVTGAPEPTGLADERVIWDLESHADVHTMSSLVPDPDGSLWVTIGDAADFRYVDERALGALDIDDGRGKVLHVLPDGRGVPSNPFYDPADPSSWRSRVYASGFRSPFRMSLDPATGAPVLGDVGWNTWEEINLVRPGANYGWPCWEGATRTPGYADLPGCDGVVQTPPLHTYEHGPAGTSVTGGIVYTGAAYPERYHGAYFFGDYASQRVYTMRYDAQGQVVRPPEPTGFGVENGLPVKFAAAPNGDVVYADIGSSVLKRLAYLPGNRAPMAEATLVSDPATGTVTFDGSASADLDGQPITHAWEFGDGTSATGPRVVHTYPPGDRTYTARLTVTDPLGATGTTELTVQPANGTPVISLTAPPADRRFAVGETVTAGATATDREDGALPVTWSVRLVHCSGGYCHDHPGESATGPSFSRPFDDHGDQTRLQIVASAVDSAGVRVQQAFEAAPRLRTLAVDPSTPSAVTVNGVARASVPVTVGATVSLTAPTVAVDGVATFERWSDGAPRARTLTMPDQDVVLRAEYLTPIDRRYATDPQVRTVLGAPAGAEAGDQELRYRPHAGGRMYWSPAAGVHEVHGAIVGTYLGEGGHLRHGEPLTDESTAPDGVGRYNHFAGGSSVYWTPATGAHQVGGDIRSRWAAMGWERSVHGYPRSSERSTPNGRGRYNDFQDGGIYWLPGLGARSVHGSIYQTWARSGWEGGRLGFPVTDETGTPDGVGRFNHFEGGSVYWTPRTGAHGVEGAIRDRWAGLGWERSWLGYPTSDEYSVPGGRRSDFEGGSLVWDASTGQVTELRR</sequence>
<dbReference type="InterPro" id="IPR011042">
    <property type="entry name" value="6-blade_b-propeller_TolB-like"/>
</dbReference>
<proteinExistence type="predicted"/>
<dbReference type="InterPro" id="IPR013783">
    <property type="entry name" value="Ig-like_fold"/>
</dbReference>
<dbReference type="InterPro" id="IPR035986">
    <property type="entry name" value="PKD_dom_sf"/>
</dbReference>
<dbReference type="SMART" id="SM00089">
    <property type="entry name" value="PKD"/>
    <property type="match status" value="1"/>
</dbReference>
<dbReference type="CDD" id="cd00146">
    <property type="entry name" value="PKD"/>
    <property type="match status" value="1"/>
</dbReference>
<evidence type="ECO:0000313" key="2">
    <source>
        <dbReference type="EMBL" id="TWH71515.1"/>
    </source>
</evidence>
<evidence type="ECO:0000259" key="1">
    <source>
        <dbReference type="PROSITE" id="PS50093"/>
    </source>
</evidence>
<dbReference type="SUPFAM" id="SSF49299">
    <property type="entry name" value="PKD domain"/>
    <property type="match status" value="1"/>
</dbReference>
<gene>
    <name evidence="2" type="ORF">JD78_00011</name>
</gene>
<dbReference type="PANTHER" id="PTHR19328:SF13">
    <property type="entry name" value="HIPL1 PROTEIN"/>
    <property type="match status" value="1"/>
</dbReference>
<accession>A0A562ILA7</accession>
<feature type="domain" description="PKD" evidence="1">
    <location>
        <begin position="442"/>
        <end position="525"/>
    </location>
</feature>
<evidence type="ECO:0000313" key="3">
    <source>
        <dbReference type="Proteomes" id="UP000321490"/>
    </source>
</evidence>
<dbReference type="AlphaFoldDB" id="A0A562ILA7"/>
<dbReference type="InterPro" id="IPR000601">
    <property type="entry name" value="PKD_dom"/>
</dbReference>
<dbReference type="InterPro" id="IPR022409">
    <property type="entry name" value="PKD/Chitinase_dom"/>
</dbReference>
<dbReference type="InterPro" id="IPR013207">
    <property type="entry name" value="LGFP"/>
</dbReference>
<dbReference type="GO" id="GO:0005975">
    <property type="term" value="P:carbohydrate metabolic process"/>
    <property type="evidence" value="ECO:0007669"/>
    <property type="project" value="UniProtKB-ARBA"/>
</dbReference>
<name>A0A562ILA7_9ACTN</name>
<dbReference type="Pfam" id="PF18911">
    <property type="entry name" value="PKD_4"/>
    <property type="match status" value="1"/>
</dbReference>
<dbReference type="Gene3D" id="2.60.40.10">
    <property type="entry name" value="Immunoglobulins"/>
    <property type="match status" value="1"/>
</dbReference>
<dbReference type="Gene3D" id="2.120.10.30">
    <property type="entry name" value="TolB, C-terminal domain"/>
    <property type="match status" value="1"/>
</dbReference>
<dbReference type="SUPFAM" id="SSF50952">
    <property type="entry name" value="Soluble quinoprotein glucose dehydrogenase"/>
    <property type="match status" value="1"/>
</dbReference>
<dbReference type="PROSITE" id="PS50093">
    <property type="entry name" value="PKD"/>
    <property type="match status" value="1"/>
</dbReference>
<organism evidence="2 3">
    <name type="scientific">Modestobacter roseus</name>
    <dbReference type="NCBI Taxonomy" id="1181884"/>
    <lineage>
        <taxon>Bacteria</taxon>
        <taxon>Bacillati</taxon>
        <taxon>Actinomycetota</taxon>
        <taxon>Actinomycetes</taxon>
        <taxon>Geodermatophilales</taxon>
        <taxon>Geodermatophilaceae</taxon>
        <taxon>Modestobacter</taxon>
    </lineage>
</organism>
<comment type="caution">
    <text evidence="2">The sequence shown here is derived from an EMBL/GenBank/DDBJ whole genome shotgun (WGS) entry which is preliminary data.</text>
</comment>
<dbReference type="EMBL" id="VLKF01000001">
    <property type="protein sequence ID" value="TWH71515.1"/>
    <property type="molecule type" value="Genomic_DNA"/>
</dbReference>
<reference evidence="2 3" key="1">
    <citation type="submission" date="2019-07" db="EMBL/GenBank/DDBJ databases">
        <title>R&amp;d 2014.</title>
        <authorList>
            <person name="Klenk H.-P."/>
        </authorList>
    </citation>
    <scope>NUCLEOTIDE SEQUENCE [LARGE SCALE GENOMIC DNA]</scope>
    <source>
        <strain evidence="2 3">DSM 45764</strain>
    </source>
</reference>
<dbReference type="Pfam" id="PF07995">
    <property type="entry name" value="GSDH"/>
    <property type="match status" value="1"/>
</dbReference>
<dbReference type="InterPro" id="IPR012938">
    <property type="entry name" value="Glc/Sorbosone_DH"/>
</dbReference>
<dbReference type="Proteomes" id="UP000321490">
    <property type="component" value="Unassembled WGS sequence"/>
</dbReference>
<dbReference type="Pfam" id="PF08310">
    <property type="entry name" value="LGFP"/>
    <property type="match status" value="5"/>
</dbReference>
<dbReference type="PANTHER" id="PTHR19328">
    <property type="entry name" value="HEDGEHOG-INTERACTING PROTEIN"/>
    <property type="match status" value="1"/>
</dbReference>
<keyword evidence="3" id="KW-1185">Reference proteome</keyword>